<accession>A0ABM4UR19</accession>
<sequence>MRGPLIQVLEMLLRPPGNKTDIKVWNEQWFGNIFDNTRKAEEAVLAAEKRVEEDDSANAEWRQCLLVEEKEITINSGNWITSEDDIGVEAVRYFSSLFSVEPTSSWDLSLIIPKLLLPSDNDMLEKVPIIKEVRRVVFNMDGDSATSPDGYSEKFFTFAWDIIAQDIYNAVVSFFCEAELPRRLIATLIVLIPKV</sequence>
<protein>
    <submittedName>
        <fullName evidence="2">Uncharacterized protein</fullName>
    </submittedName>
</protein>
<dbReference type="RefSeq" id="XP_071909728.1">
    <property type="nucleotide sequence ID" value="XM_072053627.1"/>
</dbReference>
<evidence type="ECO:0000313" key="1">
    <source>
        <dbReference type="Proteomes" id="UP001652660"/>
    </source>
</evidence>
<reference evidence="2" key="1">
    <citation type="submission" date="2025-08" db="UniProtKB">
        <authorList>
            <consortium name="RefSeq"/>
        </authorList>
    </citation>
    <scope>IDENTIFICATION</scope>
    <source>
        <tissue evidence="2">Leaves</tissue>
    </source>
</reference>
<organism evidence="1 2">
    <name type="scientific">Coffea arabica</name>
    <name type="common">Arabian coffee</name>
    <dbReference type="NCBI Taxonomy" id="13443"/>
    <lineage>
        <taxon>Eukaryota</taxon>
        <taxon>Viridiplantae</taxon>
        <taxon>Streptophyta</taxon>
        <taxon>Embryophyta</taxon>
        <taxon>Tracheophyta</taxon>
        <taxon>Spermatophyta</taxon>
        <taxon>Magnoliopsida</taxon>
        <taxon>eudicotyledons</taxon>
        <taxon>Gunneridae</taxon>
        <taxon>Pentapetalae</taxon>
        <taxon>asterids</taxon>
        <taxon>lamiids</taxon>
        <taxon>Gentianales</taxon>
        <taxon>Rubiaceae</taxon>
        <taxon>Ixoroideae</taxon>
        <taxon>Gardenieae complex</taxon>
        <taxon>Bertiereae - Coffeeae clade</taxon>
        <taxon>Coffeeae</taxon>
        <taxon>Coffea</taxon>
    </lineage>
</organism>
<proteinExistence type="predicted"/>
<evidence type="ECO:0000313" key="2">
    <source>
        <dbReference type="RefSeq" id="XP_071909728.1"/>
    </source>
</evidence>
<name>A0ABM4UR19_COFAR</name>
<gene>
    <name evidence="2" type="primary">LOC140008762</name>
</gene>
<dbReference type="GeneID" id="140008762"/>
<dbReference type="Proteomes" id="UP001652660">
    <property type="component" value="Chromosome 6c"/>
</dbReference>
<keyword evidence="1" id="KW-1185">Reference proteome</keyword>